<reference evidence="3" key="1">
    <citation type="submission" date="2017-02" db="EMBL/GenBank/DDBJ databases">
        <title>Delving into the versatile metabolic prowess of the omnipresent phylum Bacteroidetes.</title>
        <authorList>
            <person name="Nobu M.K."/>
            <person name="Mei R."/>
            <person name="Narihiro T."/>
            <person name="Kuroda K."/>
            <person name="Liu W.-T."/>
        </authorList>
    </citation>
    <scope>NUCLEOTIDE SEQUENCE</scope>
    <source>
        <strain evidence="3">ADurb.Bin131</strain>
    </source>
</reference>
<protein>
    <submittedName>
        <fullName evidence="3">General stress protein 69</fullName>
        <ecNumber evidence="3">1.1.1.-</ecNumber>
    </submittedName>
</protein>
<dbReference type="Proteomes" id="UP000485562">
    <property type="component" value="Unassembled WGS sequence"/>
</dbReference>
<evidence type="ECO:0000259" key="2">
    <source>
        <dbReference type="Pfam" id="PF00248"/>
    </source>
</evidence>
<feature type="domain" description="NADP-dependent oxidoreductase" evidence="2">
    <location>
        <begin position="16"/>
        <end position="312"/>
    </location>
</feature>
<dbReference type="PRINTS" id="PR00069">
    <property type="entry name" value="ALDKETRDTASE"/>
</dbReference>
<proteinExistence type="predicted"/>
<gene>
    <name evidence="3" type="primary">yhdN_3</name>
    <name evidence="3" type="ORF">BWX89_01096</name>
</gene>
<organism evidence="3">
    <name type="scientific">candidate division TA06 bacterium ADurb.Bin131</name>
    <dbReference type="NCBI Taxonomy" id="1852827"/>
    <lineage>
        <taxon>Bacteria</taxon>
        <taxon>Bacteria division TA06</taxon>
    </lineage>
</organism>
<sequence>MIKRKLGKSDMEITIVGLGTWAIGGSGYSHSWGAQDDEQSIETIKQAINLGINWVDTAPAYGLGHSEKIVGTAVKQCKEKPFIFTKLGKSWDEKGVLGDGLSGKTVRQETQQSLMRLGVNRIDLMQIHWPRPDNEVEPAWLEMVKLVDEGIIRAIGVSNFNIDQLQRIKKIRLPDSIQPPYCLFRREIEKEILPWCKENNVGVICYSPMYYGLLAEKFDSERISKMGKDDWRRKLPELTTKHSIYCKFFDEFKKIADSLNMTTGQLSISWVLANPVVTGAIVGARKPDQIKETVSDCSFRISPETKRKIDYLLDEYPELTKDR</sequence>
<dbReference type="GO" id="GO:0016491">
    <property type="term" value="F:oxidoreductase activity"/>
    <property type="evidence" value="ECO:0007669"/>
    <property type="project" value="UniProtKB-KW"/>
</dbReference>
<dbReference type="SUPFAM" id="SSF51430">
    <property type="entry name" value="NAD(P)-linked oxidoreductase"/>
    <property type="match status" value="1"/>
</dbReference>
<dbReference type="AlphaFoldDB" id="A0A1V6C8C4"/>
<evidence type="ECO:0000313" key="3">
    <source>
        <dbReference type="EMBL" id="OQB73146.1"/>
    </source>
</evidence>
<dbReference type="PANTHER" id="PTHR43364">
    <property type="entry name" value="NADH-SPECIFIC METHYLGLYOXAL REDUCTASE-RELATED"/>
    <property type="match status" value="1"/>
</dbReference>
<dbReference type="InterPro" id="IPR020471">
    <property type="entry name" value="AKR"/>
</dbReference>
<name>A0A1V6C8C4_UNCT6</name>
<dbReference type="InterPro" id="IPR023210">
    <property type="entry name" value="NADP_OxRdtase_dom"/>
</dbReference>
<keyword evidence="1 3" id="KW-0560">Oxidoreductase</keyword>
<dbReference type="EC" id="1.1.1.-" evidence="3"/>
<dbReference type="CDD" id="cd19102">
    <property type="entry name" value="AKR_unchar"/>
    <property type="match status" value="1"/>
</dbReference>
<dbReference type="Pfam" id="PF00248">
    <property type="entry name" value="Aldo_ket_red"/>
    <property type="match status" value="1"/>
</dbReference>
<dbReference type="PROSITE" id="PS00062">
    <property type="entry name" value="ALDOKETO_REDUCTASE_2"/>
    <property type="match status" value="1"/>
</dbReference>
<dbReference type="InterPro" id="IPR036812">
    <property type="entry name" value="NAD(P)_OxRdtase_dom_sf"/>
</dbReference>
<dbReference type="InterPro" id="IPR018170">
    <property type="entry name" value="Aldo/ket_reductase_CS"/>
</dbReference>
<dbReference type="PANTHER" id="PTHR43364:SF4">
    <property type="entry name" value="NAD(P)-LINKED OXIDOREDUCTASE SUPERFAMILY PROTEIN"/>
    <property type="match status" value="1"/>
</dbReference>
<comment type="caution">
    <text evidence="3">The sequence shown here is derived from an EMBL/GenBank/DDBJ whole genome shotgun (WGS) entry which is preliminary data.</text>
</comment>
<dbReference type="GO" id="GO:0005829">
    <property type="term" value="C:cytosol"/>
    <property type="evidence" value="ECO:0007669"/>
    <property type="project" value="TreeGrafter"/>
</dbReference>
<accession>A0A1V6C8C4</accession>
<dbReference type="Gene3D" id="3.20.20.100">
    <property type="entry name" value="NADP-dependent oxidoreductase domain"/>
    <property type="match status" value="1"/>
</dbReference>
<dbReference type="InterPro" id="IPR050523">
    <property type="entry name" value="AKR_Detox_Biosynth"/>
</dbReference>
<evidence type="ECO:0000256" key="1">
    <source>
        <dbReference type="ARBA" id="ARBA00023002"/>
    </source>
</evidence>
<dbReference type="EMBL" id="MWDQ01000094">
    <property type="protein sequence ID" value="OQB73146.1"/>
    <property type="molecule type" value="Genomic_DNA"/>
</dbReference>